<dbReference type="Proteomes" id="UP001438112">
    <property type="component" value="Unassembled WGS sequence"/>
</dbReference>
<proteinExistence type="predicted"/>
<evidence type="ECO:0000313" key="2">
    <source>
        <dbReference type="Proteomes" id="UP001438112"/>
    </source>
</evidence>
<name>A0ABP9ZI69_9LACO</name>
<comment type="caution">
    <text evidence="1">The sequence shown here is derived from an EMBL/GenBank/DDBJ whole genome shotgun (WGS) entry which is preliminary data.</text>
</comment>
<keyword evidence="2" id="KW-1185">Reference proteome</keyword>
<organism evidence="1 2">
    <name type="scientific">Apilactobacillus apinorum</name>
    <dbReference type="NCBI Taxonomy" id="1218495"/>
    <lineage>
        <taxon>Bacteria</taxon>
        <taxon>Bacillati</taxon>
        <taxon>Bacillota</taxon>
        <taxon>Bacilli</taxon>
        <taxon>Lactobacillales</taxon>
        <taxon>Lactobacillaceae</taxon>
        <taxon>Apilactobacillus</taxon>
    </lineage>
</organism>
<accession>A0ABP9ZI69</accession>
<gene>
    <name evidence="1" type="ORF">AP20H10_08670</name>
</gene>
<dbReference type="RefSeq" id="WP_353318051.1">
    <property type="nucleotide sequence ID" value="NZ_BAABVV010000036.1"/>
</dbReference>
<evidence type="ECO:0000313" key="1">
    <source>
        <dbReference type="EMBL" id="GAA6114504.1"/>
    </source>
</evidence>
<reference evidence="1 2" key="1">
    <citation type="submission" date="2024-03" db="EMBL/GenBank/DDBJ databases">
        <title>Inconsistent identification of Apilactobacillus kunkeei-related strains obtained by well-developed overall genome related indices.</title>
        <authorList>
            <person name="Maeno S."/>
            <person name="Endo A."/>
        </authorList>
    </citation>
    <scope>NUCLEOTIDE SEQUENCE [LARGE SCALE GENOMIC DNA]</scope>
    <source>
        <strain evidence="1 2">20H-10</strain>
    </source>
</reference>
<sequence length="96" mass="11255">MSENKIGEDMGKKISEEMQNKVKDQVQDKLDNIAEDLRVHIKEENKKGKVHFHTSKSRKGFKNCVKAFFSRKKEEPVTDEEIDEMVDKMKKGMQIK</sequence>
<dbReference type="EMBL" id="BAABVV010000036">
    <property type="protein sequence ID" value="GAA6114504.1"/>
    <property type="molecule type" value="Genomic_DNA"/>
</dbReference>
<protein>
    <submittedName>
        <fullName evidence="1">Uncharacterized protein</fullName>
    </submittedName>
</protein>